<feature type="compositionally biased region" description="Polar residues" evidence="1">
    <location>
        <begin position="78"/>
        <end position="97"/>
    </location>
</feature>
<gene>
    <name evidence="2" type="ORF">DEO72_LG11g766</name>
</gene>
<evidence type="ECO:0000313" key="3">
    <source>
        <dbReference type="Proteomes" id="UP000501690"/>
    </source>
</evidence>
<feature type="region of interest" description="Disordered" evidence="1">
    <location>
        <begin position="77"/>
        <end position="97"/>
    </location>
</feature>
<reference evidence="2 3" key="1">
    <citation type="submission" date="2019-04" db="EMBL/GenBank/DDBJ databases">
        <title>An improved genome assembly and genetic linkage map for asparagus bean, Vigna unguiculata ssp. sesquipedialis.</title>
        <authorList>
            <person name="Xia Q."/>
            <person name="Zhang R."/>
            <person name="Dong Y."/>
        </authorList>
    </citation>
    <scope>NUCLEOTIDE SEQUENCE [LARGE SCALE GENOMIC DNA]</scope>
    <source>
        <tissue evidence="2">Leaf</tissue>
    </source>
</reference>
<evidence type="ECO:0000313" key="2">
    <source>
        <dbReference type="EMBL" id="QCE13768.1"/>
    </source>
</evidence>
<accession>A0A4D6NK76</accession>
<sequence>MNRSHSVKLPRRRHAQQHHYHREFWHRNSILRSAIATTLFGPATTKAALAMFTINTDPLPAREPDSNHHQRYVDLQLRPTTPLQQREQDAFSATLQH</sequence>
<proteinExistence type="predicted"/>
<organism evidence="2 3">
    <name type="scientific">Vigna unguiculata</name>
    <name type="common">Cowpea</name>
    <dbReference type="NCBI Taxonomy" id="3917"/>
    <lineage>
        <taxon>Eukaryota</taxon>
        <taxon>Viridiplantae</taxon>
        <taxon>Streptophyta</taxon>
        <taxon>Embryophyta</taxon>
        <taxon>Tracheophyta</taxon>
        <taxon>Spermatophyta</taxon>
        <taxon>Magnoliopsida</taxon>
        <taxon>eudicotyledons</taxon>
        <taxon>Gunneridae</taxon>
        <taxon>Pentapetalae</taxon>
        <taxon>rosids</taxon>
        <taxon>fabids</taxon>
        <taxon>Fabales</taxon>
        <taxon>Fabaceae</taxon>
        <taxon>Papilionoideae</taxon>
        <taxon>50 kb inversion clade</taxon>
        <taxon>NPAAA clade</taxon>
        <taxon>indigoferoid/millettioid clade</taxon>
        <taxon>Phaseoleae</taxon>
        <taxon>Vigna</taxon>
    </lineage>
</organism>
<protein>
    <submittedName>
        <fullName evidence="2">Uncharacterized protein</fullName>
    </submittedName>
</protein>
<dbReference type="AlphaFoldDB" id="A0A4D6NK76"/>
<keyword evidence="3" id="KW-1185">Reference proteome</keyword>
<name>A0A4D6NK76_VIGUN</name>
<dbReference type="Proteomes" id="UP000501690">
    <property type="component" value="Linkage Group LG11"/>
</dbReference>
<dbReference type="EMBL" id="CP039355">
    <property type="protein sequence ID" value="QCE13768.1"/>
    <property type="molecule type" value="Genomic_DNA"/>
</dbReference>
<evidence type="ECO:0000256" key="1">
    <source>
        <dbReference type="SAM" id="MobiDB-lite"/>
    </source>
</evidence>